<evidence type="ECO:0000256" key="2">
    <source>
        <dbReference type="ARBA" id="ARBA00007131"/>
    </source>
</evidence>
<organism evidence="5 6">
    <name type="scientific">Streptococcus varani</name>
    <dbReference type="NCBI Taxonomy" id="1608583"/>
    <lineage>
        <taxon>Bacteria</taxon>
        <taxon>Bacillati</taxon>
        <taxon>Bacillota</taxon>
        <taxon>Bacilli</taxon>
        <taxon>Lactobacillales</taxon>
        <taxon>Streptococcaceae</taxon>
        <taxon>Streptococcus</taxon>
    </lineage>
</organism>
<comment type="similarity">
    <text evidence="2">Belongs to the transketolase family.</text>
</comment>
<dbReference type="CDD" id="cd02012">
    <property type="entry name" value="TPP_TK"/>
    <property type="match status" value="1"/>
</dbReference>
<dbReference type="SUPFAM" id="SSF52518">
    <property type="entry name" value="Thiamin diphosphate-binding fold (THDP-binding)"/>
    <property type="match status" value="1"/>
</dbReference>
<protein>
    <submittedName>
        <fullName evidence="5">Transketolase</fullName>
    </submittedName>
</protein>
<evidence type="ECO:0000256" key="1">
    <source>
        <dbReference type="ARBA" id="ARBA00001964"/>
    </source>
</evidence>
<sequence length="285" mass="31466">MPLLADDNRQLKELAIDIRISILETLNQLGFGHYGGSLSIVETLAVLYGNIMPMTPEIFAQKDRDYFVLSKGHAGPALYATLYLKGFFDKDFLHSLNSNGTRLPSHPDRNLTPGVDMTTGSLGQGISVATGIAYGQLIEGSSHHTYAIVGDGELNEGQCWEAFQFAAHKKLKNLIVFIDDNKKQLDGTTQKICATQDFVAKMQAFGFEASRVKGDDIQAIYDAILTAQTSHSDQPKAIVLDTIKGQGIPFLEKMDANHHLRLDDTLRRQLEDAIRELKTGKEDLT</sequence>
<proteinExistence type="inferred from homology"/>
<dbReference type="EMBL" id="CTEN01000001">
    <property type="protein sequence ID" value="CQR24101.1"/>
    <property type="molecule type" value="Genomic_DNA"/>
</dbReference>
<reference evidence="6" key="1">
    <citation type="submission" date="2015-03" db="EMBL/GenBank/DDBJ databases">
        <authorList>
            <person name="Urmite Genomes"/>
        </authorList>
    </citation>
    <scope>NUCLEOTIDE SEQUENCE [LARGE SCALE GENOMIC DNA]</scope>
    <source>
        <strain evidence="6">FF10</strain>
    </source>
</reference>
<dbReference type="PANTHER" id="PTHR47514:SF1">
    <property type="entry name" value="TRANSKETOLASE N-TERMINAL SECTION-RELATED"/>
    <property type="match status" value="1"/>
</dbReference>
<dbReference type="Proteomes" id="UP000198604">
    <property type="component" value="Unassembled WGS sequence"/>
</dbReference>
<feature type="domain" description="Transketolase N-terminal" evidence="4">
    <location>
        <begin position="14"/>
        <end position="263"/>
    </location>
</feature>
<dbReference type="PANTHER" id="PTHR47514">
    <property type="entry name" value="TRANSKETOLASE N-TERMINAL SECTION-RELATED"/>
    <property type="match status" value="1"/>
</dbReference>
<name>A0A0E4H6X8_9STRE</name>
<evidence type="ECO:0000313" key="6">
    <source>
        <dbReference type="Proteomes" id="UP000198604"/>
    </source>
</evidence>
<dbReference type="Pfam" id="PF00456">
    <property type="entry name" value="Transketolase_N"/>
    <property type="match status" value="1"/>
</dbReference>
<keyword evidence="3" id="KW-0786">Thiamine pyrophosphate</keyword>
<dbReference type="OrthoDB" id="8732661at2"/>
<dbReference type="STRING" id="1608583.BN1356_00464"/>
<evidence type="ECO:0000313" key="5">
    <source>
        <dbReference type="EMBL" id="CQR24101.1"/>
    </source>
</evidence>
<dbReference type="InterPro" id="IPR005474">
    <property type="entry name" value="Transketolase_N"/>
</dbReference>
<dbReference type="InterPro" id="IPR029061">
    <property type="entry name" value="THDP-binding"/>
</dbReference>
<evidence type="ECO:0000256" key="3">
    <source>
        <dbReference type="ARBA" id="ARBA00023052"/>
    </source>
</evidence>
<comment type="cofactor">
    <cofactor evidence="1">
        <name>thiamine diphosphate</name>
        <dbReference type="ChEBI" id="CHEBI:58937"/>
    </cofactor>
</comment>
<keyword evidence="6" id="KW-1185">Reference proteome</keyword>
<dbReference type="Gene3D" id="3.40.50.970">
    <property type="match status" value="1"/>
</dbReference>
<accession>A0A0E4H6X8</accession>
<evidence type="ECO:0000259" key="4">
    <source>
        <dbReference type="Pfam" id="PF00456"/>
    </source>
</evidence>
<dbReference type="RefSeq" id="WP_093649806.1">
    <property type="nucleotide sequence ID" value="NZ_CTEN01000001.1"/>
</dbReference>
<dbReference type="AlphaFoldDB" id="A0A0E4H6X8"/>
<gene>
    <name evidence="5" type="ORF">BN1356_00464</name>
</gene>